<dbReference type="Proteomes" id="UP000596661">
    <property type="component" value="Chromosome 5"/>
</dbReference>
<dbReference type="Gramene" id="evm.model.05.598">
    <property type="protein sequence ID" value="cds.evm.model.05.598"/>
    <property type="gene ID" value="evm.TU.05.598"/>
</dbReference>
<reference evidence="3" key="1">
    <citation type="submission" date="2018-11" db="EMBL/GenBank/DDBJ databases">
        <authorList>
            <person name="Grassa J C."/>
        </authorList>
    </citation>
    <scope>NUCLEOTIDE SEQUENCE [LARGE SCALE GENOMIC DNA]</scope>
</reference>
<evidence type="ECO:0000256" key="2">
    <source>
        <dbReference type="SAM" id="MobiDB-lite"/>
    </source>
</evidence>
<evidence type="ECO:0000313" key="3">
    <source>
        <dbReference type="EnsemblPlants" id="cds.evm.model.05.598"/>
    </source>
</evidence>
<dbReference type="EMBL" id="UZAU01000433">
    <property type="status" value="NOT_ANNOTATED_CDS"/>
    <property type="molecule type" value="Genomic_DNA"/>
</dbReference>
<sequence>MRKSSNQLLIDANKSPEAENEVSSSGIDVSTAGIVEKQPTGLTHQVKFFGSRSEMVLLEPSCPLPLEVGTEGSQAFFLVHATHHRASQWVEMLEIELRQIKKHRNVIAKKWSDSEAGVSRTKDEAEKQHQGDQQKIKELQNSFKFLQANLVKKQVDHDQKLKELEGGTKESVNNIGRRTIYQIWSANPELDFSLLGDKAETMLAYCEKTQKEEYCKEEEVDTEQENLAKSLIIM</sequence>
<dbReference type="EnsemblPlants" id="evm.model.05.598">
    <property type="protein sequence ID" value="cds.evm.model.05.598"/>
    <property type="gene ID" value="evm.TU.05.598"/>
</dbReference>
<evidence type="ECO:0000256" key="1">
    <source>
        <dbReference type="SAM" id="Coils"/>
    </source>
</evidence>
<proteinExistence type="predicted"/>
<keyword evidence="4" id="KW-1185">Reference proteome</keyword>
<reference evidence="3" key="2">
    <citation type="submission" date="2021-03" db="UniProtKB">
        <authorList>
            <consortium name="EnsemblPlants"/>
        </authorList>
    </citation>
    <scope>IDENTIFICATION</scope>
</reference>
<keyword evidence="1" id="KW-0175">Coiled coil</keyword>
<dbReference type="AlphaFoldDB" id="A0A803PR27"/>
<protein>
    <submittedName>
        <fullName evidence="3">Uncharacterized protein</fullName>
    </submittedName>
</protein>
<evidence type="ECO:0000313" key="4">
    <source>
        <dbReference type="Proteomes" id="UP000596661"/>
    </source>
</evidence>
<feature type="coiled-coil region" evidence="1">
    <location>
        <begin position="122"/>
        <end position="156"/>
    </location>
</feature>
<feature type="region of interest" description="Disordered" evidence="2">
    <location>
        <begin position="1"/>
        <end position="25"/>
    </location>
</feature>
<name>A0A803PR27_CANSA</name>
<organism evidence="3 4">
    <name type="scientific">Cannabis sativa</name>
    <name type="common">Hemp</name>
    <name type="synonym">Marijuana</name>
    <dbReference type="NCBI Taxonomy" id="3483"/>
    <lineage>
        <taxon>Eukaryota</taxon>
        <taxon>Viridiplantae</taxon>
        <taxon>Streptophyta</taxon>
        <taxon>Embryophyta</taxon>
        <taxon>Tracheophyta</taxon>
        <taxon>Spermatophyta</taxon>
        <taxon>Magnoliopsida</taxon>
        <taxon>eudicotyledons</taxon>
        <taxon>Gunneridae</taxon>
        <taxon>Pentapetalae</taxon>
        <taxon>rosids</taxon>
        <taxon>fabids</taxon>
        <taxon>Rosales</taxon>
        <taxon>Cannabaceae</taxon>
        <taxon>Cannabis</taxon>
    </lineage>
</organism>
<accession>A0A803PR27</accession>